<proteinExistence type="predicted"/>
<accession>A0A0F9P6A3</accession>
<sequence length="30" mass="3392">GEGTEKGVAKHFGLSMRELREFKEKLGLDE</sequence>
<evidence type="ECO:0000313" key="1">
    <source>
        <dbReference type="EMBL" id="KKM88962.1"/>
    </source>
</evidence>
<organism evidence="1">
    <name type="scientific">marine sediment metagenome</name>
    <dbReference type="NCBI Taxonomy" id="412755"/>
    <lineage>
        <taxon>unclassified sequences</taxon>
        <taxon>metagenomes</taxon>
        <taxon>ecological metagenomes</taxon>
    </lineage>
</organism>
<name>A0A0F9P6A3_9ZZZZ</name>
<comment type="caution">
    <text evidence="1">The sequence shown here is derived from an EMBL/GenBank/DDBJ whole genome shotgun (WGS) entry which is preliminary data.</text>
</comment>
<dbReference type="EMBL" id="LAZR01006890">
    <property type="protein sequence ID" value="KKM88962.1"/>
    <property type="molecule type" value="Genomic_DNA"/>
</dbReference>
<protein>
    <submittedName>
        <fullName evidence="1">Uncharacterized protein</fullName>
    </submittedName>
</protein>
<dbReference type="AlphaFoldDB" id="A0A0F9P6A3"/>
<gene>
    <name evidence="1" type="ORF">LCGC14_1253520</name>
</gene>
<feature type="non-terminal residue" evidence="1">
    <location>
        <position position="1"/>
    </location>
</feature>
<reference evidence="1" key="1">
    <citation type="journal article" date="2015" name="Nature">
        <title>Complex archaea that bridge the gap between prokaryotes and eukaryotes.</title>
        <authorList>
            <person name="Spang A."/>
            <person name="Saw J.H."/>
            <person name="Jorgensen S.L."/>
            <person name="Zaremba-Niedzwiedzka K."/>
            <person name="Martijn J."/>
            <person name="Lind A.E."/>
            <person name="van Eijk R."/>
            <person name="Schleper C."/>
            <person name="Guy L."/>
            <person name="Ettema T.J."/>
        </authorList>
    </citation>
    <scope>NUCLEOTIDE SEQUENCE</scope>
</reference>